<dbReference type="InterPro" id="IPR000253">
    <property type="entry name" value="FHA_dom"/>
</dbReference>
<dbReference type="SUPFAM" id="SSF49879">
    <property type="entry name" value="SMAD/FHA domain"/>
    <property type="match status" value="1"/>
</dbReference>
<dbReference type="FunFam" id="2.60.200.20:FF:000004">
    <property type="entry name" value="pleckstrin homology-like domain family B member 1 isoform X1"/>
    <property type="match status" value="1"/>
</dbReference>
<gene>
    <name evidence="4" type="primary">LOC114248814</name>
</gene>
<dbReference type="AlphaFoldDB" id="A0A6J2K6V6"/>
<reference evidence="4" key="1">
    <citation type="submission" date="2025-08" db="UniProtKB">
        <authorList>
            <consortium name="RefSeq"/>
        </authorList>
    </citation>
    <scope>IDENTIFICATION</scope>
    <source>
        <tissue evidence="4">Silk gland</tissue>
    </source>
</reference>
<evidence type="ECO:0000313" key="3">
    <source>
        <dbReference type="Proteomes" id="UP000504629"/>
    </source>
</evidence>
<evidence type="ECO:0000256" key="1">
    <source>
        <dbReference type="SAM" id="MobiDB-lite"/>
    </source>
</evidence>
<dbReference type="PANTHER" id="PTHR12156">
    <property type="entry name" value="PLECKSTRIN HOMOLOGY-LIKE DOMAIN, FAMILY B, MEMBER 3"/>
    <property type="match status" value="1"/>
</dbReference>
<dbReference type="GeneID" id="114248814"/>
<evidence type="ECO:0000313" key="4">
    <source>
        <dbReference type="RefSeq" id="XP_028038031.1"/>
    </source>
</evidence>
<feature type="domain" description="FHA" evidence="2">
    <location>
        <begin position="55"/>
        <end position="117"/>
    </location>
</feature>
<dbReference type="Gene3D" id="2.60.200.20">
    <property type="match status" value="1"/>
</dbReference>
<feature type="compositionally biased region" description="Basic and acidic residues" evidence="1">
    <location>
        <begin position="202"/>
        <end position="217"/>
    </location>
</feature>
<proteinExistence type="predicted"/>
<protein>
    <submittedName>
        <fullName evidence="4">Uncharacterized protein LOC114248814</fullName>
    </submittedName>
</protein>
<dbReference type="KEGG" id="bman:114248814"/>
<sequence>MSGLQTRNEDNINGVDVREQGSALRVATNTPHLVSLGTGRLSTAVTLHPIKQGRVTIGSDPTCDIYVMGTGVASVHCRVENSHGVVTLYPISGSTLLDGLPVEKPTRLSQGSMLTIGRSNYLRFNHPAEAKLMKSVLPSGHISMPPIQYQPNEECITTGYCTTEQRYQNVYKDVSLTQLDQELDLTLKELSKRKPPAVPKKLFKDQDDSNSDQERSKPSNIKSKVSKFEYYAKQQKVGRSQFYTSNENEISPKVFSANSLTVNTPAKDVLGDKVLPNYMKKDEATDKTYTNVAIRNKMKLHETVKGFEDSYSDGYGKINGEVEFNERFGSVGKVVCLSSPAFDRNPQYSPVYTNNHYDRSFEAENRRIKVEGSYVCLAYDQYKNPRRRLTLADILFLELFSSNNDVMS</sequence>
<dbReference type="RefSeq" id="XP_028038031.1">
    <property type="nucleotide sequence ID" value="XM_028182230.1"/>
</dbReference>
<accession>A0A6J2K6V6</accession>
<dbReference type="InterPro" id="IPR008984">
    <property type="entry name" value="SMAD_FHA_dom_sf"/>
</dbReference>
<dbReference type="Proteomes" id="UP000504629">
    <property type="component" value="Unplaced"/>
</dbReference>
<dbReference type="Pfam" id="PF00498">
    <property type="entry name" value="FHA"/>
    <property type="match status" value="1"/>
</dbReference>
<dbReference type="OrthoDB" id="6020705at2759"/>
<dbReference type="InterPro" id="IPR052212">
    <property type="entry name" value="PH-like_domain"/>
</dbReference>
<keyword evidence="3" id="KW-1185">Reference proteome</keyword>
<dbReference type="PANTHER" id="PTHR12156:SF5">
    <property type="entry name" value="FI18040P1"/>
    <property type="match status" value="1"/>
</dbReference>
<organism evidence="3 4">
    <name type="scientific">Bombyx mandarina</name>
    <name type="common">Wild silk moth</name>
    <name type="synonym">Wild silkworm</name>
    <dbReference type="NCBI Taxonomy" id="7092"/>
    <lineage>
        <taxon>Eukaryota</taxon>
        <taxon>Metazoa</taxon>
        <taxon>Ecdysozoa</taxon>
        <taxon>Arthropoda</taxon>
        <taxon>Hexapoda</taxon>
        <taxon>Insecta</taxon>
        <taxon>Pterygota</taxon>
        <taxon>Neoptera</taxon>
        <taxon>Endopterygota</taxon>
        <taxon>Lepidoptera</taxon>
        <taxon>Glossata</taxon>
        <taxon>Ditrysia</taxon>
        <taxon>Bombycoidea</taxon>
        <taxon>Bombycidae</taxon>
        <taxon>Bombycinae</taxon>
        <taxon>Bombyx</taxon>
    </lineage>
</organism>
<evidence type="ECO:0000259" key="2">
    <source>
        <dbReference type="Pfam" id="PF00498"/>
    </source>
</evidence>
<name>A0A6J2K6V6_BOMMA</name>
<feature type="region of interest" description="Disordered" evidence="1">
    <location>
        <begin position="196"/>
        <end position="220"/>
    </location>
</feature>